<protein>
    <recommendedName>
        <fullName evidence="3">Bud22 domain-containing protein</fullName>
    </recommendedName>
</protein>
<feature type="compositionally biased region" description="Basic and acidic residues" evidence="2">
    <location>
        <begin position="427"/>
        <end position="452"/>
    </location>
</feature>
<evidence type="ECO:0000259" key="3">
    <source>
        <dbReference type="Pfam" id="PF09073"/>
    </source>
</evidence>
<dbReference type="EMBL" id="JAPDMQ010000037">
    <property type="protein sequence ID" value="KAK0538983.1"/>
    <property type="molecule type" value="Genomic_DNA"/>
</dbReference>
<feature type="compositionally biased region" description="Acidic residues" evidence="2">
    <location>
        <begin position="365"/>
        <end position="380"/>
    </location>
</feature>
<feature type="region of interest" description="Disordered" evidence="2">
    <location>
        <begin position="213"/>
        <end position="568"/>
    </location>
</feature>
<feature type="compositionally biased region" description="Acidic residues" evidence="2">
    <location>
        <begin position="319"/>
        <end position="335"/>
    </location>
</feature>
<organism evidence="4 5">
    <name type="scientific">Tilletia horrida</name>
    <dbReference type="NCBI Taxonomy" id="155126"/>
    <lineage>
        <taxon>Eukaryota</taxon>
        <taxon>Fungi</taxon>
        <taxon>Dikarya</taxon>
        <taxon>Basidiomycota</taxon>
        <taxon>Ustilaginomycotina</taxon>
        <taxon>Exobasidiomycetes</taxon>
        <taxon>Tilletiales</taxon>
        <taxon>Tilletiaceae</taxon>
        <taxon>Tilletia</taxon>
    </lineage>
</organism>
<dbReference type="InterPro" id="IPR037393">
    <property type="entry name" value="Bud22/SRFB1"/>
</dbReference>
<dbReference type="Proteomes" id="UP001176521">
    <property type="component" value="Unassembled WGS sequence"/>
</dbReference>
<keyword evidence="1" id="KW-0175">Coiled coil</keyword>
<feature type="compositionally biased region" description="Low complexity" evidence="2">
    <location>
        <begin position="12"/>
        <end position="28"/>
    </location>
</feature>
<comment type="caution">
    <text evidence="4">The sequence shown here is derived from an EMBL/GenBank/DDBJ whole genome shotgun (WGS) entry which is preliminary data.</text>
</comment>
<accession>A0AAN6GI88</accession>
<feature type="region of interest" description="Disordered" evidence="2">
    <location>
        <begin position="1"/>
        <end position="28"/>
    </location>
</feature>
<keyword evidence="5" id="KW-1185">Reference proteome</keyword>
<gene>
    <name evidence="4" type="ORF">OC842_001106</name>
</gene>
<dbReference type="GO" id="GO:0030686">
    <property type="term" value="C:90S preribosome"/>
    <property type="evidence" value="ECO:0007669"/>
    <property type="project" value="TreeGrafter"/>
</dbReference>
<dbReference type="AlphaFoldDB" id="A0AAN6GI88"/>
<evidence type="ECO:0000256" key="2">
    <source>
        <dbReference type="SAM" id="MobiDB-lite"/>
    </source>
</evidence>
<proteinExistence type="predicted"/>
<evidence type="ECO:0000313" key="5">
    <source>
        <dbReference type="Proteomes" id="UP001176521"/>
    </source>
</evidence>
<dbReference type="InterPro" id="IPR015158">
    <property type="entry name" value="Bud22_dom"/>
</dbReference>
<feature type="compositionally biased region" description="Acidic residues" evidence="2">
    <location>
        <begin position="300"/>
        <end position="312"/>
    </location>
</feature>
<name>A0AAN6GI88_9BASI</name>
<feature type="compositionally biased region" description="Low complexity" evidence="2">
    <location>
        <begin position="513"/>
        <end position="524"/>
    </location>
</feature>
<dbReference type="PANTHER" id="PTHR23325:SF1">
    <property type="entry name" value="SERUM RESPONSE FACTOR-BINDING PROTEIN 1"/>
    <property type="match status" value="1"/>
</dbReference>
<evidence type="ECO:0000256" key="1">
    <source>
        <dbReference type="ARBA" id="ARBA00023054"/>
    </source>
</evidence>
<feature type="domain" description="Bud22" evidence="3">
    <location>
        <begin position="64"/>
        <end position="568"/>
    </location>
</feature>
<dbReference type="GO" id="GO:0030490">
    <property type="term" value="P:maturation of SSU-rRNA"/>
    <property type="evidence" value="ECO:0007669"/>
    <property type="project" value="TreeGrafter"/>
</dbReference>
<dbReference type="PANTHER" id="PTHR23325">
    <property type="entry name" value="SERUM RESPONSE FACTOR-BINDING"/>
    <property type="match status" value="1"/>
</dbReference>
<feature type="region of interest" description="Disordered" evidence="2">
    <location>
        <begin position="33"/>
        <end position="52"/>
    </location>
</feature>
<evidence type="ECO:0000313" key="4">
    <source>
        <dbReference type="EMBL" id="KAK0538983.1"/>
    </source>
</evidence>
<dbReference type="GO" id="GO:0005634">
    <property type="term" value="C:nucleus"/>
    <property type="evidence" value="ECO:0007669"/>
    <property type="project" value="TreeGrafter"/>
</dbReference>
<reference evidence="4" key="1">
    <citation type="journal article" date="2023" name="PhytoFront">
        <title>Draft Genome Resources of Seven Strains of Tilletia horrida, Causal Agent of Kernel Smut of Rice.</title>
        <authorList>
            <person name="Khanal S."/>
            <person name="Antony Babu S."/>
            <person name="Zhou X.G."/>
        </authorList>
    </citation>
    <scope>NUCLEOTIDE SEQUENCE</scope>
    <source>
        <strain evidence="4">TX3</strain>
    </source>
</reference>
<sequence length="568" mass="60760">MAKRKRAEAEEQQQQQRKTRRAVSADVDADDAVSAAGSALETSSQAGVAPAQAPIDTGKLASKLHHHIRVLRATAKRARTFETQRTVKKLKSAKDDEERAELERELGILKTVDTAAVAAKALLAKCAKSRLLPKHASADKEEDSEAFPLLAALRSEGSLLPQWSAALQDKTSVQPQDQVEAKVHARLASSKLLAEEVGGVVTELQHFIKPEAKTSASAKGKERAQDDEQLSSSAKAKSKADKTVAEGAEAAIKKKARKDQLAPSQPKVKANSTVGRSAEDQDEPEKSASAVDVDGAAGEVDFDSDGEEEDIGSDINSDIYDDEDGNSEADDDDDAPNLPALASGFVTRGLSFRDRGSDSEYSGGSDEEGDFDMDIDENAEESAVVGADGKKKSAGKDEKRKNRPGQRARQALWEKKYGRNARHIAILKREPRNKRPEDEPGRFRRGDKERGATARPNAPPPGGAAPLKRDQGWASARGQALAPQPRSSVVRVRRPPGGTSDGAFRSVPPQTRAAAGPKAGSGPSTTVGTKQPSEPAAPHPSWLAKQKQKEQLSQAFSQKPAGKKVVFD</sequence>
<dbReference type="Pfam" id="PF09073">
    <property type="entry name" value="BUD22"/>
    <property type="match status" value="1"/>
</dbReference>
<feature type="compositionally biased region" description="Basic and acidic residues" evidence="2">
    <location>
        <begin position="388"/>
        <end position="400"/>
    </location>
</feature>